<dbReference type="RefSeq" id="WP_092479190.1">
    <property type="nucleotide sequence ID" value="NZ_FOXW01000001.1"/>
</dbReference>
<accession>A0A1I5UR43</accession>
<dbReference type="InterPro" id="IPR023214">
    <property type="entry name" value="HAD_sf"/>
</dbReference>
<evidence type="ECO:0008006" key="3">
    <source>
        <dbReference type="Google" id="ProtNLM"/>
    </source>
</evidence>
<reference evidence="1 2" key="1">
    <citation type="submission" date="2016-10" db="EMBL/GenBank/DDBJ databases">
        <authorList>
            <person name="de Groot N.N."/>
        </authorList>
    </citation>
    <scope>NUCLEOTIDE SEQUENCE [LARGE SCALE GENOMIC DNA]</scope>
    <source>
        <strain evidence="1 2">DSM 20581</strain>
    </source>
</reference>
<dbReference type="GO" id="GO:0005829">
    <property type="term" value="C:cytosol"/>
    <property type="evidence" value="ECO:0007669"/>
    <property type="project" value="TreeGrafter"/>
</dbReference>
<keyword evidence="2" id="KW-1185">Reference proteome</keyword>
<dbReference type="GO" id="GO:0016791">
    <property type="term" value="F:phosphatase activity"/>
    <property type="evidence" value="ECO:0007669"/>
    <property type="project" value="UniProtKB-ARBA"/>
</dbReference>
<dbReference type="AlphaFoldDB" id="A0A1I5UR43"/>
<dbReference type="OrthoDB" id="9806027at2"/>
<dbReference type="SFLD" id="SFLDG01140">
    <property type="entry name" value="C2.B:_Phosphomannomutase_and_P"/>
    <property type="match status" value="1"/>
</dbReference>
<sequence length="296" mass="32729">MVKLIVSDMDGTLLNEKMQISIANASAIREAEKRGIPFVVATGRGYTEAKPLLEEVELNCPIITLNGAQVYDEHGTILKTAGIDKATARKILTIIRENNLYCEITTGKGIFSDNRAKRIESVASLLFETNPDTTYKMAVVLAAARLEIMNIHYIDNYDKLIEDETIDVLKIIAFSQDGAKTLNPISAELNMIGDLAITSSFENNIEINHIEAQKGIAVRELADRMDIDLEDVMTFGDNINDLSMLEITGYSFAMENGAEEAKRVARYLTSSNSENGVAEGISLIFNDRLEEKLNVN</sequence>
<gene>
    <name evidence="1" type="ORF">SAMN04488506_0147</name>
</gene>
<dbReference type="STRING" id="82801.SAMN04488506_0147"/>
<dbReference type="InterPro" id="IPR006379">
    <property type="entry name" value="HAD-SF_hydro_IIB"/>
</dbReference>
<dbReference type="NCBIfam" id="TIGR01484">
    <property type="entry name" value="HAD-SF-IIB"/>
    <property type="match status" value="1"/>
</dbReference>
<dbReference type="EMBL" id="FOXW01000001">
    <property type="protein sequence ID" value="SFP97774.1"/>
    <property type="molecule type" value="Genomic_DNA"/>
</dbReference>
<dbReference type="PANTHER" id="PTHR10000:SF55">
    <property type="entry name" value="5-AMINO-6-(5-PHOSPHO-D-RIBITYLAMINO)URACIL PHOSPHATASE YCSE"/>
    <property type="match status" value="1"/>
</dbReference>
<evidence type="ECO:0000313" key="1">
    <source>
        <dbReference type="EMBL" id="SFP97774.1"/>
    </source>
</evidence>
<dbReference type="NCBIfam" id="TIGR00099">
    <property type="entry name" value="Cof-subfamily"/>
    <property type="match status" value="1"/>
</dbReference>
<dbReference type="InterPro" id="IPR000150">
    <property type="entry name" value="Cof"/>
</dbReference>
<dbReference type="SUPFAM" id="SSF56784">
    <property type="entry name" value="HAD-like"/>
    <property type="match status" value="1"/>
</dbReference>
<dbReference type="CDD" id="cd07516">
    <property type="entry name" value="HAD_Pase"/>
    <property type="match status" value="1"/>
</dbReference>
<dbReference type="SFLD" id="SFLDG01144">
    <property type="entry name" value="C2.B.4:_PGP_Like"/>
    <property type="match status" value="1"/>
</dbReference>
<dbReference type="Gene3D" id="3.30.1240.10">
    <property type="match status" value="1"/>
</dbReference>
<dbReference type="PROSITE" id="PS01228">
    <property type="entry name" value="COF_1"/>
    <property type="match status" value="1"/>
</dbReference>
<proteinExistence type="predicted"/>
<dbReference type="GO" id="GO:0000287">
    <property type="term" value="F:magnesium ion binding"/>
    <property type="evidence" value="ECO:0007669"/>
    <property type="project" value="TreeGrafter"/>
</dbReference>
<organism evidence="1 2">
    <name type="scientific">Desemzia incerta</name>
    <dbReference type="NCBI Taxonomy" id="82801"/>
    <lineage>
        <taxon>Bacteria</taxon>
        <taxon>Bacillati</taxon>
        <taxon>Bacillota</taxon>
        <taxon>Bacilli</taxon>
        <taxon>Lactobacillales</taxon>
        <taxon>Carnobacteriaceae</taxon>
        <taxon>Desemzia</taxon>
    </lineage>
</organism>
<dbReference type="SFLD" id="SFLDS00003">
    <property type="entry name" value="Haloacid_Dehalogenase"/>
    <property type="match status" value="1"/>
</dbReference>
<name>A0A1I5UR43_9LACT</name>
<dbReference type="InterPro" id="IPR036412">
    <property type="entry name" value="HAD-like_sf"/>
</dbReference>
<dbReference type="Pfam" id="PF08282">
    <property type="entry name" value="Hydrolase_3"/>
    <property type="match status" value="1"/>
</dbReference>
<protein>
    <recommendedName>
        <fullName evidence="3">Haloacid dehalogenase-like hydrolase</fullName>
    </recommendedName>
</protein>
<dbReference type="Proteomes" id="UP000199136">
    <property type="component" value="Unassembled WGS sequence"/>
</dbReference>
<dbReference type="PANTHER" id="PTHR10000">
    <property type="entry name" value="PHOSPHOSERINE PHOSPHATASE"/>
    <property type="match status" value="1"/>
</dbReference>
<evidence type="ECO:0000313" key="2">
    <source>
        <dbReference type="Proteomes" id="UP000199136"/>
    </source>
</evidence>
<dbReference type="Gene3D" id="3.40.50.1000">
    <property type="entry name" value="HAD superfamily/HAD-like"/>
    <property type="match status" value="1"/>
</dbReference>